<feature type="transmembrane region" description="Helical" evidence="9">
    <location>
        <begin position="87"/>
        <end position="109"/>
    </location>
</feature>
<comment type="subunit">
    <text evidence="9">The complex comprises the extracytoplasmic solute receptor protein and the two transmembrane proteins.</text>
</comment>
<keyword evidence="12" id="KW-1185">Reference proteome</keyword>
<keyword evidence="4 9" id="KW-0997">Cell inner membrane</keyword>
<feature type="transmembrane region" description="Helical" evidence="9">
    <location>
        <begin position="12"/>
        <end position="30"/>
    </location>
</feature>
<organism evidence="11 12">
    <name type="scientific">Pseudolabrys taiwanensis</name>
    <dbReference type="NCBI Taxonomy" id="331696"/>
    <lineage>
        <taxon>Bacteria</taxon>
        <taxon>Pseudomonadati</taxon>
        <taxon>Pseudomonadota</taxon>
        <taxon>Alphaproteobacteria</taxon>
        <taxon>Hyphomicrobiales</taxon>
        <taxon>Xanthobacteraceae</taxon>
        <taxon>Pseudolabrys</taxon>
    </lineage>
</organism>
<dbReference type="Proteomes" id="UP000254889">
    <property type="component" value="Chromosome"/>
</dbReference>
<keyword evidence="2 9" id="KW-0813">Transport</keyword>
<dbReference type="OrthoDB" id="4964541at2"/>
<comment type="similarity">
    <text evidence="8 9">Belongs to the TRAP transporter small permease family.</text>
</comment>
<keyword evidence="5 9" id="KW-0812">Transmembrane</keyword>
<evidence type="ECO:0000259" key="10">
    <source>
        <dbReference type="Pfam" id="PF04290"/>
    </source>
</evidence>
<feature type="transmembrane region" description="Helical" evidence="9">
    <location>
        <begin position="129"/>
        <end position="148"/>
    </location>
</feature>
<dbReference type="AlphaFoldDB" id="A0A345ZVK3"/>
<dbReference type="RefSeq" id="WP_115691093.1">
    <property type="nucleotide sequence ID" value="NZ_CP031417.1"/>
</dbReference>
<evidence type="ECO:0000256" key="5">
    <source>
        <dbReference type="ARBA" id="ARBA00022692"/>
    </source>
</evidence>
<dbReference type="InterPro" id="IPR007387">
    <property type="entry name" value="TRAP_DctQ"/>
</dbReference>
<proteinExistence type="inferred from homology"/>
<name>A0A345ZVK3_9HYPH</name>
<dbReference type="KEGG" id="ptaw:DW352_10765"/>
<dbReference type="Pfam" id="PF04290">
    <property type="entry name" value="DctQ"/>
    <property type="match status" value="1"/>
</dbReference>
<reference evidence="11 12" key="1">
    <citation type="submission" date="2018-07" db="EMBL/GenBank/DDBJ databases">
        <authorList>
            <person name="Quirk P.G."/>
            <person name="Krulwich T.A."/>
        </authorList>
    </citation>
    <scope>NUCLEOTIDE SEQUENCE [LARGE SCALE GENOMIC DNA]</scope>
    <source>
        <strain evidence="11 12">CC-BB4</strain>
    </source>
</reference>
<keyword evidence="6 9" id="KW-1133">Transmembrane helix</keyword>
<evidence type="ECO:0000256" key="2">
    <source>
        <dbReference type="ARBA" id="ARBA00022448"/>
    </source>
</evidence>
<feature type="transmembrane region" description="Helical" evidence="9">
    <location>
        <begin position="50"/>
        <end position="66"/>
    </location>
</feature>
<evidence type="ECO:0000313" key="12">
    <source>
        <dbReference type="Proteomes" id="UP000254889"/>
    </source>
</evidence>
<accession>A0A345ZVK3</accession>
<feature type="domain" description="Tripartite ATP-independent periplasmic transporters DctQ component" evidence="10">
    <location>
        <begin position="26"/>
        <end position="155"/>
    </location>
</feature>
<comment type="subcellular location">
    <subcellularLocation>
        <location evidence="1 9">Cell inner membrane</location>
        <topology evidence="1 9">Multi-pass membrane protein</topology>
    </subcellularLocation>
</comment>
<sequence length="166" mass="18027">MIERVGNRIVTVAERILALGLILAILLDFANVLGRYTGAFSVLGIDEVEIYILIWIAFVGSAAVTWRSLHLRMDVFVEACPLPVKRVIVTIEMAVMFAVTAFVGTQSYAYVAKIVALGAVSDIAGIPMWIPHSAVCIGFFAIAAIVLARGVERLRVVDQVKGEVRP</sequence>
<protein>
    <recommendedName>
        <fullName evidence="9">TRAP transporter small permease protein</fullName>
    </recommendedName>
</protein>
<dbReference type="EMBL" id="CP031417">
    <property type="protein sequence ID" value="AXK80950.1"/>
    <property type="molecule type" value="Genomic_DNA"/>
</dbReference>
<evidence type="ECO:0000313" key="11">
    <source>
        <dbReference type="EMBL" id="AXK80950.1"/>
    </source>
</evidence>
<evidence type="ECO:0000256" key="4">
    <source>
        <dbReference type="ARBA" id="ARBA00022519"/>
    </source>
</evidence>
<dbReference type="PANTHER" id="PTHR35011">
    <property type="entry name" value="2,3-DIKETO-L-GULONATE TRAP TRANSPORTER SMALL PERMEASE PROTEIN YIAM"/>
    <property type="match status" value="1"/>
</dbReference>
<dbReference type="PANTHER" id="PTHR35011:SF2">
    <property type="entry name" value="2,3-DIKETO-L-GULONATE TRAP TRANSPORTER SMALL PERMEASE PROTEIN YIAM"/>
    <property type="match status" value="1"/>
</dbReference>
<keyword evidence="7 9" id="KW-0472">Membrane</keyword>
<comment type="function">
    <text evidence="9">Part of the tripartite ATP-independent periplasmic (TRAP) transport system.</text>
</comment>
<evidence type="ECO:0000256" key="6">
    <source>
        <dbReference type="ARBA" id="ARBA00022989"/>
    </source>
</evidence>
<keyword evidence="3" id="KW-1003">Cell membrane</keyword>
<dbReference type="InterPro" id="IPR055348">
    <property type="entry name" value="DctQ"/>
</dbReference>
<dbReference type="GO" id="GO:0005886">
    <property type="term" value="C:plasma membrane"/>
    <property type="evidence" value="ECO:0007669"/>
    <property type="project" value="UniProtKB-SubCell"/>
</dbReference>
<evidence type="ECO:0000256" key="8">
    <source>
        <dbReference type="ARBA" id="ARBA00038436"/>
    </source>
</evidence>
<dbReference type="GO" id="GO:0022857">
    <property type="term" value="F:transmembrane transporter activity"/>
    <property type="evidence" value="ECO:0007669"/>
    <property type="project" value="UniProtKB-UniRule"/>
</dbReference>
<evidence type="ECO:0000256" key="3">
    <source>
        <dbReference type="ARBA" id="ARBA00022475"/>
    </source>
</evidence>
<gene>
    <name evidence="11" type="ORF">DW352_10765</name>
</gene>
<evidence type="ECO:0000256" key="7">
    <source>
        <dbReference type="ARBA" id="ARBA00023136"/>
    </source>
</evidence>
<dbReference type="GO" id="GO:0015740">
    <property type="term" value="P:C4-dicarboxylate transport"/>
    <property type="evidence" value="ECO:0007669"/>
    <property type="project" value="TreeGrafter"/>
</dbReference>
<evidence type="ECO:0000256" key="9">
    <source>
        <dbReference type="RuleBase" id="RU369079"/>
    </source>
</evidence>
<evidence type="ECO:0000256" key="1">
    <source>
        <dbReference type="ARBA" id="ARBA00004429"/>
    </source>
</evidence>